<keyword evidence="8" id="KW-1185">Reference proteome</keyword>
<reference evidence="7" key="1">
    <citation type="submission" date="2025-08" db="UniProtKB">
        <authorList>
            <consortium name="Ensembl"/>
        </authorList>
    </citation>
    <scope>IDENTIFICATION</scope>
</reference>
<dbReference type="PROSITE" id="PS50089">
    <property type="entry name" value="ZF_RING_2"/>
    <property type="match status" value="1"/>
</dbReference>
<organism evidence="7 8">
    <name type="scientific">Xiphophorus couchianus</name>
    <name type="common">Monterrey platyfish</name>
    <dbReference type="NCBI Taxonomy" id="32473"/>
    <lineage>
        <taxon>Eukaryota</taxon>
        <taxon>Metazoa</taxon>
        <taxon>Chordata</taxon>
        <taxon>Craniata</taxon>
        <taxon>Vertebrata</taxon>
        <taxon>Euteleostomi</taxon>
        <taxon>Actinopterygii</taxon>
        <taxon>Neopterygii</taxon>
        <taxon>Teleostei</taxon>
        <taxon>Neoteleostei</taxon>
        <taxon>Acanthomorphata</taxon>
        <taxon>Ovalentaria</taxon>
        <taxon>Atherinomorphae</taxon>
        <taxon>Cyprinodontiformes</taxon>
        <taxon>Poeciliidae</taxon>
        <taxon>Poeciliinae</taxon>
        <taxon>Xiphophorus</taxon>
    </lineage>
</organism>
<evidence type="ECO:0000259" key="6">
    <source>
        <dbReference type="PROSITE" id="PS50119"/>
    </source>
</evidence>
<feature type="domain" description="B box-type" evidence="6">
    <location>
        <begin position="142"/>
        <end position="182"/>
    </location>
</feature>
<evidence type="ECO:0000256" key="2">
    <source>
        <dbReference type="ARBA" id="ARBA00022771"/>
    </source>
</evidence>
<dbReference type="SMART" id="SM00184">
    <property type="entry name" value="RING"/>
    <property type="match status" value="1"/>
</dbReference>
<dbReference type="Gene3D" id="3.30.40.10">
    <property type="entry name" value="Zinc/RING finger domain, C3HC4 (zinc finger)"/>
    <property type="match status" value="1"/>
</dbReference>
<dbReference type="InterPro" id="IPR000315">
    <property type="entry name" value="Znf_B-box"/>
</dbReference>
<dbReference type="InterPro" id="IPR001841">
    <property type="entry name" value="Znf_RING"/>
</dbReference>
<protein>
    <submittedName>
        <fullName evidence="7">Uncharacterized protein</fullName>
    </submittedName>
</protein>
<accession>A0A3B5LCP2</accession>
<evidence type="ECO:0000256" key="1">
    <source>
        <dbReference type="ARBA" id="ARBA00022723"/>
    </source>
</evidence>
<dbReference type="SUPFAM" id="SSF57850">
    <property type="entry name" value="RING/U-box"/>
    <property type="match status" value="1"/>
</dbReference>
<evidence type="ECO:0000313" key="8">
    <source>
        <dbReference type="Proteomes" id="UP000261380"/>
    </source>
</evidence>
<dbReference type="SMART" id="SM00336">
    <property type="entry name" value="BBOX"/>
    <property type="match status" value="1"/>
</dbReference>
<dbReference type="Pfam" id="PF00643">
    <property type="entry name" value="zf-B_box"/>
    <property type="match status" value="1"/>
</dbReference>
<dbReference type="PROSITE" id="PS50119">
    <property type="entry name" value="ZF_BBOX"/>
    <property type="match status" value="1"/>
</dbReference>
<dbReference type="Proteomes" id="UP000261380">
    <property type="component" value="Unplaced"/>
</dbReference>
<dbReference type="Pfam" id="PF15227">
    <property type="entry name" value="zf-C3HC4_4"/>
    <property type="match status" value="1"/>
</dbReference>
<feature type="domain" description="RING-type" evidence="5">
    <location>
        <begin position="9"/>
        <end position="52"/>
    </location>
</feature>
<keyword evidence="2 4" id="KW-0863">Zinc-finger</keyword>
<keyword evidence="1" id="KW-0479">Metal-binding</keyword>
<evidence type="ECO:0000256" key="3">
    <source>
        <dbReference type="ARBA" id="ARBA00022833"/>
    </source>
</evidence>
<evidence type="ECO:0000256" key="4">
    <source>
        <dbReference type="PROSITE-ProRule" id="PRU00024"/>
    </source>
</evidence>
<dbReference type="AlphaFoldDB" id="A0A3B5LCP2"/>
<keyword evidence="3" id="KW-0862">Zinc</keyword>
<dbReference type="PANTHER" id="PTHR25465">
    <property type="entry name" value="B-BOX DOMAIN CONTAINING"/>
    <property type="match status" value="1"/>
</dbReference>
<evidence type="ECO:0000259" key="5">
    <source>
        <dbReference type="PROSITE" id="PS50089"/>
    </source>
</evidence>
<dbReference type="InterPro" id="IPR013083">
    <property type="entry name" value="Znf_RING/FYVE/PHD"/>
</dbReference>
<reference evidence="7" key="2">
    <citation type="submission" date="2025-09" db="UniProtKB">
        <authorList>
            <consortium name="Ensembl"/>
        </authorList>
    </citation>
    <scope>IDENTIFICATION</scope>
</reference>
<dbReference type="InterPro" id="IPR051051">
    <property type="entry name" value="E3_ubiq-ligase_TRIM/RNF"/>
</dbReference>
<evidence type="ECO:0000313" key="7">
    <source>
        <dbReference type="Ensembl" id="ENSXCOP00000009943.1"/>
    </source>
</evidence>
<dbReference type="PROSITE" id="PS00518">
    <property type="entry name" value="ZF_RING_1"/>
    <property type="match status" value="1"/>
</dbReference>
<dbReference type="PANTHER" id="PTHR25465:SF5">
    <property type="entry name" value="E3 UBIQUITIN_ISG15 LIGASE TRIM25-RELATED"/>
    <property type="match status" value="1"/>
</dbReference>
<dbReference type="GeneTree" id="ENSGT01150000286922"/>
<sequence>MMDSAKLTCCICLDLLKSPATIPCGHSYCMNCIKSCWDREDQKGVYSCPQCRKKFTMRPGLVKNIVLAELVEDLKKTGLQAAPADHYYAGPEDVTCDVCSGRKMKAVKSCLVCLASFCEKHIQPHYESFTFSKHKLVEVSKLQDNICPHHEEVMRIFCRTDQQCICYLCLMDEHKDHETVPAAAERAEKQKDITDCGNGALCCFVTTYC</sequence>
<proteinExistence type="predicted"/>
<dbReference type="InterPro" id="IPR017907">
    <property type="entry name" value="Znf_RING_CS"/>
</dbReference>
<dbReference type="CDD" id="cd19769">
    <property type="entry name" value="Bbox2_TRIM16-like"/>
    <property type="match status" value="1"/>
</dbReference>
<dbReference type="SUPFAM" id="SSF57845">
    <property type="entry name" value="B-box zinc-binding domain"/>
    <property type="match status" value="1"/>
</dbReference>
<dbReference type="Gene3D" id="4.10.830.40">
    <property type="match status" value="1"/>
</dbReference>
<dbReference type="Gene3D" id="3.30.160.60">
    <property type="entry name" value="Classic Zinc Finger"/>
    <property type="match status" value="1"/>
</dbReference>
<dbReference type="Ensembl" id="ENSXCOT00000010061.1">
    <property type="protein sequence ID" value="ENSXCOP00000009943.1"/>
    <property type="gene ID" value="ENSXCOG00000007542.1"/>
</dbReference>
<dbReference type="GO" id="GO:0008270">
    <property type="term" value="F:zinc ion binding"/>
    <property type="evidence" value="ECO:0007669"/>
    <property type="project" value="UniProtKB-KW"/>
</dbReference>
<name>A0A3B5LCP2_9TELE</name>